<dbReference type="NCBIfam" id="TIGR00481">
    <property type="entry name" value="YbhB/YbcL family Raf kinase inhibitor-like protein"/>
    <property type="match status" value="1"/>
</dbReference>
<comment type="similarity">
    <text evidence="1">Belongs to the UPF0098 family.</text>
</comment>
<reference evidence="2 3" key="1">
    <citation type="journal article" date="2015" name="Stand. Genomic Sci.">
        <title>Genomic Encyclopedia of Bacterial and Archaeal Type Strains, Phase III: the genomes of soil and plant-associated and newly described type strains.</title>
        <authorList>
            <person name="Whitman W.B."/>
            <person name="Woyke T."/>
            <person name="Klenk H.P."/>
            <person name="Zhou Y."/>
            <person name="Lilburn T.G."/>
            <person name="Beck B.J."/>
            <person name="De Vos P."/>
            <person name="Vandamme P."/>
            <person name="Eisen J.A."/>
            <person name="Garrity G."/>
            <person name="Hugenholtz P."/>
            <person name="Kyrpides N.C."/>
        </authorList>
    </citation>
    <scope>NUCLEOTIDE SEQUENCE [LARGE SCALE GENOMIC DNA]</scope>
    <source>
        <strain evidence="2 3">VKM Ac-2572</strain>
    </source>
</reference>
<evidence type="ECO:0000313" key="3">
    <source>
        <dbReference type="Proteomes" id="UP000294508"/>
    </source>
</evidence>
<dbReference type="RefSeq" id="WP_132207522.1">
    <property type="nucleotide sequence ID" value="NZ_SLWN01000001.1"/>
</dbReference>
<dbReference type="EMBL" id="SLWN01000001">
    <property type="protein sequence ID" value="TCO35900.1"/>
    <property type="molecule type" value="Genomic_DNA"/>
</dbReference>
<evidence type="ECO:0000256" key="1">
    <source>
        <dbReference type="ARBA" id="ARBA00007120"/>
    </source>
</evidence>
<proteinExistence type="inferred from homology"/>
<name>A0A4V2S1A5_9ACTN</name>
<organism evidence="2 3">
    <name type="scientific">Kribbella steppae</name>
    <dbReference type="NCBI Taxonomy" id="2512223"/>
    <lineage>
        <taxon>Bacteria</taxon>
        <taxon>Bacillati</taxon>
        <taxon>Actinomycetota</taxon>
        <taxon>Actinomycetes</taxon>
        <taxon>Propionibacteriales</taxon>
        <taxon>Kribbellaceae</taxon>
        <taxon>Kribbella</taxon>
    </lineage>
</organism>
<dbReference type="InterPro" id="IPR036610">
    <property type="entry name" value="PEBP-like_sf"/>
</dbReference>
<keyword evidence="3" id="KW-1185">Reference proteome</keyword>
<dbReference type="InterPro" id="IPR008914">
    <property type="entry name" value="PEBP"/>
</dbReference>
<dbReference type="Gene3D" id="3.90.280.10">
    <property type="entry name" value="PEBP-like"/>
    <property type="match status" value="1"/>
</dbReference>
<dbReference type="PANTHER" id="PTHR30289">
    <property type="entry name" value="UNCHARACTERIZED PROTEIN YBCL-RELATED"/>
    <property type="match status" value="1"/>
</dbReference>
<dbReference type="OrthoDB" id="9797506at2"/>
<dbReference type="SUPFAM" id="SSF49777">
    <property type="entry name" value="PEBP-like"/>
    <property type="match status" value="1"/>
</dbReference>
<evidence type="ECO:0000313" key="2">
    <source>
        <dbReference type="EMBL" id="TCO35900.1"/>
    </source>
</evidence>
<sequence>MTAPSSITVTSRAFQDGGKIPKKYSCDGDDVSPPLAWKGLPVNTGAVAVVVDDPDAPRGTFTHWVLLDLEPITTSITEGQVPAGAKQANNSAGRPSYFGPCPPSGTHHYRFTVYALSEATGLTDGAKLDDALHAIDSRTLARGRLSGLYARSR</sequence>
<dbReference type="Proteomes" id="UP000294508">
    <property type="component" value="Unassembled WGS sequence"/>
</dbReference>
<dbReference type="Pfam" id="PF01161">
    <property type="entry name" value="PBP"/>
    <property type="match status" value="1"/>
</dbReference>
<dbReference type="CDD" id="cd00865">
    <property type="entry name" value="PEBP_bact_arch"/>
    <property type="match status" value="1"/>
</dbReference>
<protein>
    <recommendedName>
        <fullName evidence="4">PBP family phospholipid-binding protein</fullName>
    </recommendedName>
</protein>
<accession>A0A4V2S1A5</accession>
<gene>
    <name evidence="2" type="ORF">EV652_101786</name>
</gene>
<dbReference type="PANTHER" id="PTHR30289:SF1">
    <property type="entry name" value="PEBP (PHOSPHATIDYLETHANOLAMINE-BINDING PROTEIN) FAMILY PROTEIN"/>
    <property type="match status" value="1"/>
</dbReference>
<dbReference type="AlphaFoldDB" id="A0A4V2S1A5"/>
<evidence type="ECO:0008006" key="4">
    <source>
        <dbReference type="Google" id="ProtNLM"/>
    </source>
</evidence>
<dbReference type="InterPro" id="IPR005247">
    <property type="entry name" value="YbhB_YbcL/LppC-like"/>
</dbReference>
<comment type="caution">
    <text evidence="2">The sequence shown here is derived from an EMBL/GenBank/DDBJ whole genome shotgun (WGS) entry which is preliminary data.</text>
</comment>